<name>A0ABS0ERK3_9BURK</name>
<keyword evidence="3" id="KW-1185">Reference proteome</keyword>
<dbReference type="InterPro" id="IPR029062">
    <property type="entry name" value="Class_I_gatase-like"/>
</dbReference>
<dbReference type="PANTHER" id="PTHR43130">
    <property type="entry name" value="ARAC-FAMILY TRANSCRIPTIONAL REGULATOR"/>
    <property type="match status" value="1"/>
</dbReference>
<protein>
    <submittedName>
        <fullName evidence="2">DJ-1/PfpI family protein</fullName>
    </submittedName>
</protein>
<reference evidence="2 3" key="1">
    <citation type="submission" date="2020-11" db="EMBL/GenBank/DDBJ databases">
        <title>WGS of Herminiimonas contaminans strain Marseille-Q4544 isolated from planarians Schmidtea mediterranea.</title>
        <authorList>
            <person name="Kangale L."/>
        </authorList>
    </citation>
    <scope>NUCLEOTIDE SEQUENCE [LARGE SCALE GENOMIC DNA]</scope>
    <source>
        <strain evidence="2 3">Marseille-Q4544</strain>
    </source>
</reference>
<dbReference type="EMBL" id="JADOEL010000004">
    <property type="protein sequence ID" value="MBF8177465.1"/>
    <property type="molecule type" value="Genomic_DNA"/>
</dbReference>
<dbReference type="InterPro" id="IPR052158">
    <property type="entry name" value="INH-QAR"/>
</dbReference>
<dbReference type="Proteomes" id="UP000657372">
    <property type="component" value="Unassembled WGS sequence"/>
</dbReference>
<comment type="caution">
    <text evidence="2">The sequence shown here is derived from an EMBL/GenBank/DDBJ whole genome shotgun (WGS) entry which is preliminary data.</text>
</comment>
<organism evidence="2 3">
    <name type="scientific">Herminiimonas contaminans</name>
    <dbReference type="NCBI Taxonomy" id="1111140"/>
    <lineage>
        <taxon>Bacteria</taxon>
        <taxon>Pseudomonadati</taxon>
        <taxon>Pseudomonadota</taxon>
        <taxon>Betaproteobacteria</taxon>
        <taxon>Burkholderiales</taxon>
        <taxon>Oxalobacteraceae</taxon>
        <taxon>Herminiimonas</taxon>
    </lineage>
</organism>
<gene>
    <name evidence="2" type="ORF">IXC47_07220</name>
</gene>
<dbReference type="RefSeq" id="WP_175626958.1">
    <property type="nucleotide sequence ID" value="NZ_JADOEL010000004.1"/>
</dbReference>
<accession>A0ABS0ERK3</accession>
<dbReference type="InterPro" id="IPR002818">
    <property type="entry name" value="DJ-1/PfpI"/>
</dbReference>
<dbReference type="Pfam" id="PF01965">
    <property type="entry name" value="DJ-1_PfpI"/>
    <property type="match status" value="1"/>
</dbReference>
<dbReference type="PANTHER" id="PTHR43130:SF14">
    <property type="entry name" value="DJ-1_PFPI DOMAIN-CONTAINING PROTEIN"/>
    <property type="match status" value="1"/>
</dbReference>
<proteinExistence type="predicted"/>
<dbReference type="Gene3D" id="3.40.50.880">
    <property type="match status" value="1"/>
</dbReference>
<evidence type="ECO:0000313" key="3">
    <source>
        <dbReference type="Proteomes" id="UP000657372"/>
    </source>
</evidence>
<dbReference type="SUPFAM" id="SSF52317">
    <property type="entry name" value="Class I glutamine amidotransferase-like"/>
    <property type="match status" value="1"/>
</dbReference>
<dbReference type="CDD" id="cd03139">
    <property type="entry name" value="GATase1_PfpI_2"/>
    <property type="match status" value="1"/>
</dbReference>
<sequence>MNRKRVGIVIFDDVEVLDFCGPYEVFSVTRINSEKRREEPSPFEVILVAEQDQPIVTTGGMRVLPDTTYATCPPLDILLVPGGWGTRKEMHNPALLHFVNAQAAQVETLTSVCTGALVLGNAGLLDGLRATTHWRSLDWMQELFPNVTVDSVSQVVEQGYVLTSAGISAGIDMAFMVVKKYWGEDVARATARHMEYPYPESTVRRVPLAAKE</sequence>
<evidence type="ECO:0000259" key="1">
    <source>
        <dbReference type="Pfam" id="PF01965"/>
    </source>
</evidence>
<feature type="domain" description="DJ-1/PfpI" evidence="1">
    <location>
        <begin position="4"/>
        <end position="179"/>
    </location>
</feature>
<evidence type="ECO:0000313" key="2">
    <source>
        <dbReference type="EMBL" id="MBF8177465.1"/>
    </source>
</evidence>